<dbReference type="InterPro" id="IPR036691">
    <property type="entry name" value="Endo/exonu/phosph_ase_sf"/>
</dbReference>
<dbReference type="PANTHER" id="PTHR33710">
    <property type="entry name" value="BNAC02G09200D PROTEIN"/>
    <property type="match status" value="1"/>
</dbReference>
<dbReference type="SUPFAM" id="SSF56219">
    <property type="entry name" value="DNase I-like"/>
    <property type="match status" value="1"/>
</dbReference>
<organism evidence="2 3">
    <name type="scientific">Arabidopsis arenosa</name>
    <name type="common">Sand rock-cress</name>
    <name type="synonym">Cardaminopsis arenosa</name>
    <dbReference type="NCBI Taxonomy" id="38785"/>
    <lineage>
        <taxon>Eukaryota</taxon>
        <taxon>Viridiplantae</taxon>
        <taxon>Streptophyta</taxon>
        <taxon>Embryophyta</taxon>
        <taxon>Tracheophyta</taxon>
        <taxon>Spermatophyta</taxon>
        <taxon>Magnoliopsida</taxon>
        <taxon>eudicotyledons</taxon>
        <taxon>Gunneridae</taxon>
        <taxon>Pentapetalae</taxon>
        <taxon>rosids</taxon>
        <taxon>malvids</taxon>
        <taxon>Brassicales</taxon>
        <taxon>Brassicaceae</taxon>
        <taxon>Camelineae</taxon>
        <taxon>Arabidopsis</taxon>
    </lineage>
</organism>
<dbReference type="PANTHER" id="PTHR33710:SF79">
    <property type="entry name" value="OS06G0205337 PROTEIN"/>
    <property type="match status" value="1"/>
</dbReference>
<dbReference type="EMBL" id="LR999452">
    <property type="protein sequence ID" value="CAE5963019.1"/>
    <property type="molecule type" value="Genomic_DNA"/>
</dbReference>
<proteinExistence type="predicted"/>
<evidence type="ECO:0000313" key="3">
    <source>
        <dbReference type="Proteomes" id="UP000682877"/>
    </source>
</evidence>
<dbReference type="InterPro" id="IPR005135">
    <property type="entry name" value="Endo/exonuclease/phosphatase"/>
</dbReference>
<dbReference type="AlphaFoldDB" id="A0A8S1ZMP8"/>
<dbReference type="Proteomes" id="UP000682877">
    <property type="component" value="Chromosome 2"/>
</dbReference>
<sequence>MKQGKFDFGCLIETKVKEGRAERIVNSVFKDWSLLSNYEDHRLGRLWLVWRNNVRVTPLYKTSQLITCSIYIEGRKEEFFVSFIYASNFAAERKTLWNDLRYHHESPLFQDKAWLICGDFNEILEGDDHSLYDSSPFIPPGMRDFQDLVRHCELTDLSYQGQRFTWCNKRHEGVICKKLDRVLVSRKWTQQYGQSFSVFEPGGCSDHLRCRFYISEEAKRVKRPFKFLNTVTTDAGYHKELEESWKLSPPLFHSTSAIHRLSKKLKGLKPQLRRMGKQVVGAISIRTKEAYKTLCDLQEATMSAPSTQTVNAEADAYEKWKRLSEIEEGYLKQKAKLHWMNTGDQNNKAFYAAAKVREIRNNIREIQCEDGTIAGTQDSIKAEAERYFKDFLSLKPAAYTEWSREELENILNFKCDEDDKQMLTNDVSEEETI</sequence>
<gene>
    <name evidence="2" type="ORF">AARE701A_LOCUS4619</name>
</gene>
<dbReference type="Pfam" id="PF03372">
    <property type="entry name" value="Exo_endo_phos"/>
    <property type="match status" value="1"/>
</dbReference>
<keyword evidence="3" id="KW-1185">Reference proteome</keyword>
<protein>
    <recommendedName>
        <fullName evidence="1">Endonuclease/exonuclease/phosphatase domain-containing protein</fullName>
    </recommendedName>
</protein>
<reference evidence="2" key="1">
    <citation type="submission" date="2021-01" db="EMBL/GenBank/DDBJ databases">
        <authorList>
            <person name="Bezrukov I."/>
        </authorList>
    </citation>
    <scope>NUCLEOTIDE SEQUENCE</scope>
</reference>
<feature type="domain" description="Endonuclease/exonuclease/phosphatase" evidence="1">
    <location>
        <begin position="4"/>
        <end position="207"/>
    </location>
</feature>
<evidence type="ECO:0000313" key="2">
    <source>
        <dbReference type="EMBL" id="CAE5963019.1"/>
    </source>
</evidence>
<dbReference type="GO" id="GO:0003824">
    <property type="term" value="F:catalytic activity"/>
    <property type="evidence" value="ECO:0007669"/>
    <property type="project" value="InterPro"/>
</dbReference>
<evidence type="ECO:0000259" key="1">
    <source>
        <dbReference type="Pfam" id="PF03372"/>
    </source>
</evidence>
<dbReference type="Gene3D" id="3.60.10.10">
    <property type="entry name" value="Endonuclease/exonuclease/phosphatase"/>
    <property type="match status" value="1"/>
</dbReference>
<name>A0A8S1ZMP8_ARAAE</name>
<accession>A0A8S1ZMP8</accession>